<evidence type="ECO:0000259" key="2">
    <source>
        <dbReference type="Pfam" id="PF13482"/>
    </source>
</evidence>
<dbReference type="PANTHER" id="PTHR33678:SF2">
    <property type="match status" value="1"/>
</dbReference>
<accession>A0ABT8KKM7</accession>
<dbReference type="InterPro" id="IPR004291">
    <property type="entry name" value="Transposase_IS66_central"/>
</dbReference>
<dbReference type="Pfam" id="PF03050">
    <property type="entry name" value="DDE_Tnp_IS66"/>
    <property type="match status" value="1"/>
</dbReference>
<dbReference type="Pfam" id="PF13482">
    <property type="entry name" value="RNase_H_2"/>
    <property type="match status" value="1"/>
</dbReference>
<evidence type="ECO:0000259" key="1">
    <source>
        <dbReference type="Pfam" id="PF03050"/>
    </source>
</evidence>
<protein>
    <submittedName>
        <fullName evidence="3">TM0106 family RecB-like putative nuclease</fullName>
    </submittedName>
</protein>
<sequence length="917" mass="109153">MEISDEIIEDFITCRYKAYFKIIGNKYTNTLFEKFLITERERLRTSYLNKSIPLVFEEGSQFQDLPSQTLFISKLKGSYNLKVLFEVQQKDGSKIIPYYFETSEKRIREIKSLLVLKCFFLRRAFGMEIEKVRLITGLGVRYVKLNFNEAQFRSLLKEFEELEEKAPNFCLNENCSWCCFQENCRKKAIEEDHLSLLSSIRSKNIGDYLSKGIFSLKQLSYQFKPRRTRVDAKNPNLRHIPALKALAIRKQTIFVYKSDFGAHYGLPRIYFDVEGYLEDVDKIYLIGVVIERESGLIKKSFWVPNVNNKQRVVYNEFIDCVMYYCPNGANLFYYGSYDLKFLKILSKGIKMILRRSFMNTLIENGFDLLEIFRNKIYLPTYSNELKVITRYLGYEWVGKITSGLEAYAYRKDWEESRDKNLKNELIKYNIQDCLALKVLVDFLDGVEKESEEIKKYKISSNFTEEIQRRFSGRKFGNKNQILPDYNFINDRAYFNYQRDKVYFRESKSKKRNYRKRKKLQLKFNKTVIIREVFPCPHCNSKKTQILESIFHKKLVLDLKIIKDGMKKYLTFYKSHALKCLRCNRSFRSDAYLSLSKYGHTLMSWVIYQHIVNIMSFEKINRMLGEFFDLKVGKLIGKDTCYKFKDTMSFYYKEGHEEIIRDIKNWEILHIDETRAKLRGEYGYVWVFTNMKSVIYMFRSDRTTDFLKLLLSGFEGVLISDFYKGYDSLPCKHQKCLVHLLRDINDLLFKEQQNGELILIANQFSSIMKKIVITIDNNGLRNRSLGKHKKDACDFFQFLSSSEFKTKTGIALKKRLLTNKNRLFTFLNFNDVPWNNNNAEYAIRHFALYRKEVKGIINENGLKKYLILLSLYKTCEYRQINFFKFLLSREKKISDYQLKYTKQGNRRKVLARKVLARF</sequence>
<dbReference type="PANTHER" id="PTHR33678">
    <property type="entry name" value="BLL1576 PROTEIN"/>
    <property type="match status" value="1"/>
</dbReference>
<dbReference type="EMBL" id="JAUJEA010000002">
    <property type="protein sequence ID" value="MDN5201271.1"/>
    <property type="molecule type" value="Genomic_DNA"/>
</dbReference>
<gene>
    <name evidence="3" type="ORF">QQ008_07860</name>
</gene>
<dbReference type="InterPro" id="IPR019993">
    <property type="entry name" value="RecB_nuclease_TM0106_put"/>
</dbReference>
<dbReference type="SUPFAM" id="SSF53098">
    <property type="entry name" value="Ribonuclease H-like"/>
    <property type="match status" value="1"/>
</dbReference>
<dbReference type="InterPro" id="IPR038720">
    <property type="entry name" value="YprB_RNase_H-like_dom"/>
</dbReference>
<keyword evidence="4" id="KW-1185">Reference proteome</keyword>
<name>A0ABT8KKM7_9BACT</name>
<evidence type="ECO:0000313" key="3">
    <source>
        <dbReference type="EMBL" id="MDN5201271.1"/>
    </source>
</evidence>
<dbReference type="InterPro" id="IPR052344">
    <property type="entry name" value="Transposase-related"/>
</dbReference>
<feature type="domain" description="YprB ribonuclease H-like" evidence="2">
    <location>
        <begin position="269"/>
        <end position="442"/>
    </location>
</feature>
<dbReference type="NCBIfam" id="TIGR03491">
    <property type="entry name" value="TM0106 family RecB-like putative nuclease"/>
    <property type="match status" value="1"/>
</dbReference>
<comment type="caution">
    <text evidence="3">The sequence shown here is derived from an EMBL/GenBank/DDBJ whole genome shotgun (WGS) entry which is preliminary data.</text>
</comment>
<reference evidence="3" key="1">
    <citation type="submission" date="2023-06" db="EMBL/GenBank/DDBJ databases">
        <title>Genomic of Parafulvivirga corallium.</title>
        <authorList>
            <person name="Wang G."/>
        </authorList>
    </citation>
    <scope>NUCLEOTIDE SEQUENCE</scope>
    <source>
        <strain evidence="3">BMA10</strain>
    </source>
</reference>
<dbReference type="RefSeq" id="WP_346751297.1">
    <property type="nucleotide sequence ID" value="NZ_JAUJEA010000002.1"/>
</dbReference>
<evidence type="ECO:0000313" key="4">
    <source>
        <dbReference type="Proteomes" id="UP001172082"/>
    </source>
</evidence>
<feature type="domain" description="Transposase IS66 central" evidence="1">
    <location>
        <begin position="597"/>
        <end position="861"/>
    </location>
</feature>
<dbReference type="InterPro" id="IPR012337">
    <property type="entry name" value="RNaseH-like_sf"/>
</dbReference>
<organism evidence="3 4">
    <name type="scientific">Splendidivirga corallicola</name>
    <dbReference type="NCBI Taxonomy" id="3051826"/>
    <lineage>
        <taxon>Bacteria</taxon>
        <taxon>Pseudomonadati</taxon>
        <taxon>Bacteroidota</taxon>
        <taxon>Cytophagia</taxon>
        <taxon>Cytophagales</taxon>
        <taxon>Splendidivirgaceae</taxon>
        <taxon>Splendidivirga</taxon>
    </lineage>
</organism>
<dbReference type="Proteomes" id="UP001172082">
    <property type="component" value="Unassembled WGS sequence"/>
</dbReference>
<proteinExistence type="predicted"/>